<gene>
    <name evidence="2" type="ORF">FA13DRAFT_1708288</name>
</gene>
<dbReference type="Proteomes" id="UP000298030">
    <property type="component" value="Unassembled WGS sequence"/>
</dbReference>
<name>A0A4Y7THR8_COPMI</name>
<feature type="region of interest" description="Disordered" evidence="1">
    <location>
        <begin position="334"/>
        <end position="368"/>
    </location>
</feature>
<proteinExistence type="predicted"/>
<dbReference type="OrthoDB" id="3060725at2759"/>
<evidence type="ECO:0000313" key="2">
    <source>
        <dbReference type="EMBL" id="TEB33504.1"/>
    </source>
</evidence>
<dbReference type="STRING" id="71717.A0A4Y7THR8"/>
<dbReference type="EMBL" id="QPFP01000012">
    <property type="protein sequence ID" value="TEB33504.1"/>
    <property type="molecule type" value="Genomic_DNA"/>
</dbReference>
<organism evidence="2 3">
    <name type="scientific">Coprinellus micaceus</name>
    <name type="common">Glistening ink-cap mushroom</name>
    <name type="synonym">Coprinus micaceus</name>
    <dbReference type="NCBI Taxonomy" id="71717"/>
    <lineage>
        <taxon>Eukaryota</taxon>
        <taxon>Fungi</taxon>
        <taxon>Dikarya</taxon>
        <taxon>Basidiomycota</taxon>
        <taxon>Agaricomycotina</taxon>
        <taxon>Agaricomycetes</taxon>
        <taxon>Agaricomycetidae</taxon>
        <taxon>Agaricales</taxon>
        <taxon>Agaricineae</taxon>
        <taxon>Psathyrellaceae</taxon>
        <taxon>Coprinellus</taxon>
    </lineage>
</organism>
<dbReference type="AlphaFoldDB" id="A0A4Y7THR8"/>
<feature type="compositionally biased region" description="Pro residues" evidence="1">
    <location>
        <begin position="337"/>
        <end position="347"/>
    </location>
</feature>
<evidence type="ECO:0000313" key="3">
    <source>
        <dbReference type="Proteomes" id="UP000298030"/>
    </source>
</evidence>
<accession>A0A4Y7THR8</accession>
<feature type="region of interest" description="Disordered" evidence="1">
    <location>
        <begin position="198"/>
        <end position="241"/>
    </location>
</feature>
<keyword evidence="3" id="KW-1185">Reference proteome</keyword>
<feature type="compositionally biased region" description="Basic residues" evidence="1">
    <location>
        <begin position="412"/>
        <end position="426"/>
    </location>
</feature>
<evidence type="ECO:0000256" key="1">
    <source>
        <dbReference type="SAM" id="MobiDB-lite"/>
    </source>
</evidence>
<reference evidence="2 3" key="1">
    <citation type="journal article" date="2019" name="Nat. Ecol. Evol.">
        <title>Megaphylogeny resolves global patterns of mushroom evolution.</title>
        <authorList>
            <person name="Varga T."/>
            <person name="Krizsan K."/>
            <person name="Foldi C."/>
            <person name="Dima B."/>
            <person name="Sanchez-Garcia M."/>
            <person name="Sanchez-Ramirez S."/>
            <person name="Szollosi G.J."/>
            <person name="Szarkandi J.G."/>
            <person name="Papp V."/>
            <person name="Albert L."/>
            <person name="Andreopoulos W."/>
            <person name="Angelini C."/>
            <person name="Antonin V."/>
            <person name="Barry K.W."/>
            <person name="Bougher N.L."/>
            <person name="Buchanan P."/>
            <person name="Buyck B."/>
            <person name="Bense V."/>
            <person name="Catcheside P."/>
            <person name="Chovatia M."/>
            <person name="Cooper J."/>
            <person name="Damon W."/>
            <person name="Desjardin D."/>
            <person name="Finy P."/>
            <person name="Geml J."/>
            <person name="Haridas S."/>
            <person name="Hughes K."/>
            <person name="Justo A."/>
            <person name="Karasinski D."/>
            <person name="Kautmanova I."/>
            <person name="Kiss B."/>
            <person name="Kocsube S."/>
            <person name="Kotiranta H."/>
            <person name="LaButti K.M."/>
            <person name="Lechner B.E."/>
            <person name="Liimatainen K."/>
            <person name="Lipzen A."/>
            <person name="Lukacs Z."/>
            <person name="Mihaltcheva S."/>
            <person name="Morgado L.N."/>
            <person name="Niskanen T."/>
            <person name="Noordeloos M.E."/>
            <person name="Ohm R.A."/>
            <person name="Ortiz-Santana B."/>
            <person name="Ovrebo C."/>
            <person name="Racz N."/>
            <person name="Riley R."/>
            <person name="Savchenko A."/>
            <person name="Shiryaev A."/>
            <person name="Soop K."/>
            <person name="Spirin V."/>
            <person name="Szebenyi C."/>
            <person name="Tomsovsky M."/>
            <person name="Tulloss R.E."/>
            <person name="Uehling J."/>
            <person name="Grigoriev I.V."/>
            <person name="Vagvolgyi C."/>
            <person name="Papp T."/>
            <person name="Martin F.M."/>
            <person name="Miettinen O."/>
            <person name="Hibbett D.S."/>
            <person name="Nagy L.G."/>
        </authorList>
    </citation>
    <scope>NUCLEOTIDE SEQUENCE [LARGE SCALE GENOMIC DNA]</scope>
    <source>
        <strain evidence="2 3">FP101781</strain>
    </source>
</reference>
<protein>
    <submittedName>
        <fullName evidence="2">Uncharacterized protein</fullName>
    </submittedName>
</protein>
<comment type="caution">
    <text evidence="2">The sequence shown here is derived from an EMBL/GenBank/DDBJ whole genome shotgun (WGS) entry which is preliminary data.</text>
</comment>
<sequence length="437" mass="47257">MSSGHTPTASGPTGLLDGFFQRRTNGFYQQLVTKMKRMGRNAACSATFGYDFVRKQLWEGNEGFRYPGGASSDACLTFVGEVQHPSHGTQLDASGTHTFVTRSGAFSPLTDTAKVKDRIVLGSPTHATKPLNILFNNQIALLNDIRIPDEEFERKNNLNYMVFEWTKSLDPRADEPCDDLIQISLGNKYVFPADAHKATATAGPPKKRVKRQEVPDGGNESDEDGPPPPPPEPASSASSSHDDVIRVGALYDPATLPDYSGPPCFQLEKKMLLQHDVRDINSRLIHPKDYWTALRPGTLVLVKATLHVYLVKGTGGGRHRKIYQINAVSTKVLGESPHPPLPLPVHSPPTTTTDSNIDGGVDDGFESFSMSTAPLRDVSPWEAAQLTNAAAGPSGPPPSDGSAGPKTDVKGKGKATPKSGKGKNNKRPRDDMEVEDD</sequence>
<feature type="region of interest" description="Disordered" evidence="1">
    <location>
        <begin position="380"/>
        <end position="437"/>
    </location>
</feature>